<evidence type="ECO:0000313" key="1">
    <source>
        <dbReference type="EMBL" id="JAD45924.1"/>
    </source>
</evidence>
<protein>
    <submittedName>
        <fullName evidence="1">Uncharacterized protein</fullName>
    </submittedName>
</protein>
<reference evidence="1" key="2">
    <citation type="journal article" date="2015" name="Data Brief">
        <title>Shoot transcriptome of the giant reed, Arundo donax.</title>
        <authorList>
            <person name="Barrero R.A."/>
            <person name="Guerrero F.D."/>
            <person name="Moolhuijzen P."/>
            <person name="Goolsby J.A."/>
            <person name="Tidwell J."/>
            <person name="Bellgard S.E."/>
            <person name="Bellgard M.I."/>
        </authorList>
    </citation>
    <scope>NUCLEOTIDE SEQUENCE</scope>
    <source>
        <tissue evidence="1">Shoot tissue taken approximately 20 cm above the soil surface</tissue>
    </source>
</reference>
<organism evidence="1">
    <name type="scientific">Arundo donax</name>
    <name type="common">Giant reed</name>
    <name type="synonym">Donax arundinaceus</name>
    <dbReference type="NCBI Taxonomy" id="35708"/>
    <lineage>
        <taxon>Eukaryota</taxon>
        <taxon>Viridiplantae</taxon>
        <taxon>Streptophyta</taxon>
        <taxon>Embryophyta</taxon>
        <taxon>Tracheophyta</taxon>
        <taxon>Spermatophyta</taxon>
        <taxon>Magnoliopsida</taxon>
        <taxon>Liliopsida</taxon>
        <taxon>Poales</taxon>
        <taxon>Poaceae</taxon>
        <taxon>PACMAD clade</taxon>
        <taxon>Arundinoideae</taxon>
        <taxon>Arundineae</taxon>
        <taxon>Arundo</taxon>
    </lineage>
</organism>
<accession>A0A0A9A2Q3</accession>
<dbReference type="AlphaFoldDB" id="A0A0A9A2Q3"/>
<dbReference type="EMBL" id="GBRH01251971">
    <property type="protein sequence ID" value="JAD45924.1"/>
    <property type="molecule type" value="Transcribed_RNA"/>
</dbReference>
<sequence length="40" mass="4716">MSLGMNFIRVVIDKPKQLIVQLELNLAHHVQWCCLFNFLC</sequence>
<reference evidence="1" key="1">
    <citation type="submission" date="2014-09" db="EMBL/GenBank/DDBJ databases">
        <authorList>
            <person name="Magalhaes I.L.F."/>
            <person name="Oliveira U."/>
            <person name="Santos F.R."/>
            <person name="Vidigal T.H.D.A."/>
            <person name="Brescovit A.D."/>
            <person name="Santos A.J."/>
        </authorList>
    </citation>
    <scope>NUCLEOTIDE SEQUENCE</scope>
    <source>
        <tissue evidence="1">Shoot tissue taken approximately 20 cm above the soil surface</tissue>
    </source>
</reference>
<name>A0A0A9A2Q3_ARUDO</name>
<proteinExistence type="predicted"/>